<organism evidence="3 4">
    <name type="scientific">Campylobacter lanienae</name>
    <dbReference type="NCBI Taxonomy" id="75658"/>
    <lineage>
        <taxon>Bacteria</taxon>
        <taxon>Pseudomonadati</taxon>
        <taxon>Campylobacterota</taxon>
        <taxon>Epsilonproteobacteria</taxon>
        <taxon>Campylobacterales</taxon>
        <taxon>Campylobacteraceae</taxon>
        <taxon>Campylobacter</taxon>
    </lineage>
</organism>
<dbReference type="Pfam" id="PF03432">
    <property type="entry name" value="Relaxase"/>
    <property type="match status" value="1"/>
</dbReference>
<evidence type="ECO:0000256" key="1">
    <source>
        <dbReference type="SAM" id="MobiDB-lite"/>
    </source>
</evidence>
<feature type="region of interest" description="Disordered" evidence="1">
    <location>
        <begin position="750"/>
        <end position="835"/>
    </location>
</feature>
<name>A0ABY3G823_9BACT</name>
<comment type="caution">
    <text evidence="3">The sequence shown here is derived from an EMBL/GenBank/DDBJ whole genome shotgun (WGS) entry which is preliminary data.</text>
</comment>
<dbReference type="Proteomes" id="UP000321599">
    <property type="component" value="Unassembled WGS sequence"/>
</dbReference>
<feature type="compositionally biased region" description="Polar residues" evidence="1">
    <location>
        <begin position="790"/>
        <end position="800"/>
    </location>
</feature>
<dbReference type="RefSeq" id="WP_147498862.1">
    <property type="nucleotide sequence ID" value="NZ_VOAV01000018.1"/>
</dbReference>
<dbReference type="EMBL" id="VOAV01000018">
    <property type="protein sequence ID" value="TWO29123.1"/>
    <property type="molecule type" value="Genomic_DNA"/>
</dbReference>
<feature type="compositionally biased region" description="Basic and acidic residues" evidence="1">
    <location>
        <begin position="801"/>
        <end position="813"/>
    </location>
</feature>
<evidence type="ECO:0000313" key="4">
    <source>
        <dbReference type="Proteomes" id="UP000321599"/>
    </source>
</evidence>
<gene>
    <name evidence="3" type="ORF">XK09_03910</name>
</gene>
<proteinExistence type="predicted"/>
<reference evidence="3 4" key="1">
    <citation type="submission" date="2019-07" db="EMBL/GenBank/DDBJ databases">
        <title>Rapid identification of Enteric Bacteria from Whole Genome Sequences (WGS) using Average Nucleotide Identity (ANI).</title>
        <authorList>
            <person name="Lane C."/>
        </authorList>
    </citation>
    <scope>NUCLEOTIDE SEQUENCE [LARGE SCALE GENOMIC DNA]</scope>
    <source>
        <strain evidence="3 4">2013D-9588</strain>
    </source>
</reference>
<accession>A0ABY3G823</accession>
<evidence type="ECO:0000313" key="3">
    <source>
        <dbReference type="EMBL" id="TWO29123.1"/>
    </source>
</evidence>
<sequence>MGRVYNYFKHKWEDEFENEAIRVKKIFKSYDNSYACKTGNFYLKKERYSKSSIDNKHNIEKKDFNHQVVFKISSSCKSYEHLASHIKYITRDGTLELICYEGDESINFDMANRYRGKSQNNIALEKMDSNYRLKRNIDLSESSRENKETFNMIFSMNNYEVASTDQIKQACFNTIKELYPNHNFIIASHNDTDNPHCHLILKRTNNINGKKLRISKSDLAKIRIKYAENLRNIGVENAFTKDISYDDIKPKFEKKWSKNHHYLITDFGKDYYDFNPNNSISYYVKYKTTKDKEAIIWGKDLERVVKENRLKKYDLVRFAITDQSERKRVIYKYDKETKTQKCYEATIYEKIWDCSLYRDENGNKIDKELIPLKEFKKNTYKEIKQNIPQKPNNHKYTYKKDSIFDKDFVISYKNIYTEMKTDKREHDERIRNKDYRYKPADIGWTIRSFANKHYTKSEMEQNIELFFEEHKKDIDIIDSNNSTPFYNPTLFKFKGFEIKLLKDTDNKNNSYTLYMKNDHKSYMLGTISPQVFRDTPLISLLKEVNDEISNERYLDKEINLTIQRSVNNFTYDMTYNYINSDIINEYSKSKEIEPIKLSSLEKDKEHNKKRDLEIKQIQQDKYIKAKKYLKEIETSQKRKKLIDIKKNYEYINGKFKPTLKKPISESEFDKPIYKNTIRNLYGEQNNTRDRSNKYSRATIQSRDELYITNLTISKPKRTTDLQRLTWPGSNPVRSMSKFDMDTRREQPNMLLPNDAHHQLQSGRQPQDNRDMRRPDTSHQGIQANRVDIDNAQNSINSKNINQDKNKQDIRQLPKSEQNPPKNINKSKNKGNEMEI</sequence>
<feature type="domain" description="MobA/VirD2-like nuclease" evidence="2">
    <location>
        <begin position="137"/>
        <end position="223"/>
    </location>
</feature>
<feature type="compositionally biased region" description="Basic and acidic residues" evidence="1">
    <location>
        <begin position="766"/>
        <end position="776"/>
    </location>
</feature>
<dbReference type="InterPro" id="IPR005094">
    <property type="entry name" value="Endonuclease_MobA/VirD2"/>
</dbReference>
<protein>
    <recommendedName>
        <fullName evidence="2">MobA/VirD2-like nuclease domain-containing protein</fullName>
    </recommendedName>
</protein>
<evidence type="ECO:0000259" key="2">
    <source>
        <dbReference type="Pfam" id="PF03432"/>
    </source>
</evidence>
<keyword evidence="4" id="KW-1185">Reference proteome</keyword>